<feature type="transmembrane region" description="Helical" evidence="5">
    <location>
        <begin position="208"/>
        <end position="231"/>
    </location>
</feature>
<gene>
    <name evidence="7" type="ORF">MGAL_10B051802</name>
</gene>
<evidence type="ECO:0000313" key="7">
    <source>
        <dbReference type="EMBL" id="VDI78453.1"/>
    </source>
</evidence>
<feature type="transmembrane region" description="Helical" evidence="5">
    <location>
        <begin position="237"/>
        <end position="256"/>
    </location>
</feature>
<evidence type="ECO:0000259" key="6">
    <source>
        <dbReference type="PROSITE" id="PS50850"/>
    </source>
</evidence>
<keyword evidence="4 5" id="KW-0472">Membrane</keyword>
<evidence type="ECO:0000256" key="4">
    <source>
        <dbReference type="ARBA" id="ARBA00023136"/>
    </source>
</evidence>
<reference evidence="7" key="1">
    <citation type="submission" date="2018-11" db="EMBL/GenBank/DDBJ databases">
        <authorList>
            <person name="Alioto T."/>
            <person name="Alioto T."/>
        </authorList>
    </citation>
    <scope>NUCLEOTIDE SEQUENCE</scope>
</reference>
<dbReference type="AlphaFoldDB" id="A0A8B6HEY0"/>
<organism evidence="7 8">
    <name type="scientific">Mytilus galloprovincialis</name>
    <name type="common">Mediterranean mussel</name>
    <dbReference type="NCBI Taxonomy" id="29158"/>
    <lineage>
        <taxon>Eukaryota</taxon>
        <taxon>Metazoa</taxon>
        <taxon>Spiralia</taxon>
        <taxon>Lophotrochozoa</taxon>
        <taxon>Mollusca</taxon>
        <taxon>Bivalvia</taxon>
        <taxon>Autobranchia</taxon>
        <taxon>Pteriomorphia</taxon>
        <taxon>Mytilida</taxon>
        <taxon>Mytiloidea</taxon>
        <taxon>Mytilidae</taxon>
        <taxon>Mytilinae</taxon>
        <taxon>Mytilus</taxon>
    </lineage>
</organism>
<feature type="transmembrane region" description="Helical" evidence="5">
    <location>
        <begin position="406"/>
        <end position="430"/>
    </location>
</feature>
<name>A0A8B6HEY0_MYTGA</name>
<keyword evidence="2 5" id="KW-0812">Transmembrane</keyword>
<proteinExistence type="predicted"/>
<dbReference type="GO" id="GO:0016020">
    <property type="term" value="C:membrane"/>
    <property type="evidence" value="ECO:0007669"/>
    <property type="project" value="UniProtKB-SubCell"/>
</dbReference>
<dbReference type="PROSITE" id="PS50850">
    <property type="entry name" value="MFS"/>
    <property type="match status" value="1"/>
</dbReference>
<feature type="transmembrane region" description="Helical" evidence="5">
    <location>
        <begin position="169"/>
        <end position="196"/>
    </location>
</feature>
<dbReference type="GO" id="GO:0022857">
    <property type="term" value="F:transmembrane transporter activity"/>
    <property type="evidence" value="ECO:0007669"/>
    <property type="project" value="InterPro"/>
</dbReference>
<feature type="transmembrane region" description="Helical" evidence="5">
    <location>
        <begin position="321"/>
        <end position="338"/>
    </location>
</feature>
<accession>A0A8B6HEY0</accession>
<dbReference type="Pfam" id="PF00083">
    <property type="entry name" value="Sugar_tr"/>
    <property type="match status" value="1"/>
</dbReference>
<dbReference type="EMBL" id="UYJE01009964">
    <property type="protein sequence ID" value="VDI78453.1"/>
    <property type="molecule type" value="Genomic_DNA"/>
</dbReference>
<feature type="domain" description="Major facilitator superfamily (MFS) profile" evidence="6">
    <location>
        <begin position="23"/>
        <end position="499"/>
    </location>
</feature>
<evidence type="ECO:0000256" key="3">
    <source>
        <dbReference type="ARBA" id="ARBA00022989"/>
    </source>
</evidence>
<feature type="transmembrane region" description="Helical" evidence="5">
    <location>
        <begin position="126"/>
        <end position="149"/>
    </location>
</feature>
<dbReference type="PANTHER" id="PTHR24064">
    <property type="entry name" value="SOLUTE CARRIER FAMILY 22 MEMBER"/>
    <property type="match status" value="1"/>
</dbReference>
<comment type="subcellular location">
    <subcellularLocation>
        <location evidence="1">Membrane</location>
        <topology evidence="1">Multi-pass membrane protein</topology>
    </subcellularLocation>
</comment>
<feature type="transmembrane region" description="Helical" evidence="5">
    <location>
        <begin position="378"/>
        <end position="400"/>
    </location>
</feature>
<dbReference type="InterPro" id="IPR005828">
    <property type="entry name" value="MFS_sugar_transport-like"/>
</dbReference>
<protein>
    <recommendedName>
        <fullName evidence="6">Major facilitator superfamily (MFS) profile domain-containing protein</fullName>
    </recommendedName>
</protein>
<evidence type="ECO:0000313" key="8">
    <source>
        <dbReference type="Proteomes" id="UP000596742"/>
    </source>
</evidence>
<feature type="transmembrane region" description="Helical" evidence="5">
    <location>
        <begin position="350"/>
        <end position="371"/>
    </location>
</feature>
<dbReference type="InterPro" id="IPR036259">
    <property type="entry name" value="MFS_trans_sf"/>
</dbReference>
<comment type="caution">
    <text evidence="7">The sequence shown here is derived from an EMBL/GenBank/DDBJ whole genome shotgun (WGS) entry which is preliminary data.</text>
</comment>
<dbReference type="Gene3D" id="1.20.1250.20">
    <property type="entry name" value="MFS general substrate transporter like domains"/>
    <property type="match status" value="1"/>
</dbReference>
<evidence type="ECO:0000256" key="1">
    <source>
        <dbReference type="ARBA" id="ARBA00004141"/>
    </source>
</evidence>
<keyword evidence="3 5" id="KW-1133">Transmembrane helix</keyword>
<feature type="transmembrane region" description="Helical" evidence="5">
    <location>
        <begin position="473"/>
        <end position="494"/>
    </location>
</feature>
<dbReference type="Proteomes" id="UP000596742">
    <property type="component" value="Unassembled WGS sequence"/>
</dbReference>
<evidence type="ECO:0000256" key="2">
    <source>
        <dbReference type="ARBA" id="ARBA00022692"/>
    </source>
</evidence>
<dbReference type="InterPro" id="IPR020846">
    <property type="entry name" value="MFS_dom"/>
</dbReference>
<feature type="transmembrane region" description="Helical" evidence="5">
    <location>
        <begin position="22"/>
        <end position="45"/>
    </location>
</feature>
<evidence type="ECO:0000256" key="5">
    <source>
        <dbReference type="SAM" id="Phobius"/>
    </source>
</evidence>
<dbReference type="OrthoDB" id="10021984at2759"/>
<sequence length="552" mass="62034">MLNKEYDSIFQHLGGFGLYQKFQFLLLALPTLFDATTTMMLVFMLGDQPHRCRLPDVEDNVYSHPPIFHSDALNISAYNTSQCYLNINGTNSPCNDWVYDTTYYQSTLISKFNMVCQDKFMRSHILLSHFFGTFFNAIFCGLLCDVWGRKPTLILGIFLLIIPNVIRPWIPHLFLVAICEFLNATGSNLSYVVPFTMLTELVDPAHRVLASFTIYMAYCIGCYVLLVYAYFIRDWETLIQVVSVPITICLFVMLFVPESPRWLLLKGRTKEAMTIFKRTAKFNKTKVDFNPEDITVKEGKRLSFTTGFKIMFKSKPMMGRFFILMINWFAISLIYYGISMNTGDLGGNVYANYAVSTTAETVAVLLCFYADKLPRKKIYCTAIILGSTACLSTMFTSMYASGALHWVTIGLAMIGKLGVTTAFFLIYLITSECFPTVIRASMFGLCSSGARIGSMCSSYIGKLGVLIDTKFGTALPLIIVGSVGTLAGILSLLLPETRNTELPETFEEALHIESNIEDQSLDSSESNIAMVSVKDEQCRKINMSSEKQNQIS</sequence>
<dbReference type="SUPFAM" id="SSF103473">
    <property type="entry name" value="MFS general substrate transporter"/>
    <property type="match status" value="1"/>
</dbReference>
<keyword evidence="8" id="KW-1185">Reference proteome</keyword>